<feature type="signal peptide" evidence="2">
    <location>
        <begin position="1"/>
        <end position="19"/>
    </location>
</feature>
<dbReference type="EMBL" id="CACRXK020026629">
    <property type="protein sequence ID" value="CAB4040321.1"/>
    <property type="molecule type" value="Genomic_DNA"/>
</dbReference>
<evidence type="ECO:0000256" key="2">
    <source>
        <dbReference type="SAM" id="SignalP"/>
    </source>
</evidence>
<evidence type="ECO:0000256" key="1">
    <source>
        <dbReference type="SAM" id="MobiDB-lite"/>
    </source>
</evidence>
<feature type="non-terminal residue" evidence="3">
    <location>
        <position position="1"/>
    </location>
</feature>
<evidence type="ECO:0000313" key="4">
    <source>
        <dbReference type="Proteomes" id="UP001152795"/>
    </source>
</evidence>
<name>A0A7D9K268_PARCT</name>
<dbReference type="Proteomes" id="UP001152795">
    <property type="component" value="Unassembled WGS sequence"/>
</dbReference>
<organism evidence="3 4">
    <name type="scientific">Paramuricea clavata</name>
    <name type="common">Red gorgonian</name>
    <name type="synonym">Violescent sea-whip</name>
    <dbReference type="NCBI Taxonomy" id="317549"/>
    <lineage>
        <taxon>Eukaryota</taxon>
        <taxon>Metazoa</taxon>
        <taxon>Cnidaria</taxon>
        <taxon>Anthozoa</taxon>
        <taxon>Octocorallia</taxon>
        <taxon>Malacalcyonacea</taxon>
        <taxon>Plexauridae</taxon>
        <taxon>Paramuricea</taxon>
    </lineage>
</organism>
<sequence length="138" mass="15610">MKVAKALCVVFLFYSASYGESRRMKNDPNSEKRTGVANTPSTIAESLRQKVLHASGESQGRQFAFIYLQPTGRAELILTDRNVDQALSRSRSLNMRTIDVFPPTPKGANFRMAFPTNPERIENHSEYKLLNNNALRDM</sequence>
<protein>
    <submittedName>
        <fullName evidence="3">Uncharacterized protein</fullName>
    </submittedName>
</protein>
<dbReference type="AlphaFoldDB" id="A0A7D9K268"/>
<feature type="compositionally biased region" description="Basic and acidic residues" evidence="1">
    <location>
        <begin position="21"/>
        <end position="34"/>
    </location>
</feature>
<feature type="region of interest" description="Disordered" evidence="1">
    <location>
        <begin position="21"/>
        <end position="42"/>
    </location>
</feature>
<proteinExistence type="predicted"/>
<accession>A0A7D9K268</accession>
<keyword evidence="2" id="KW-0732">Signal</keyword>
<reference evidence="3" key="1">
    <citation type="submission" date="2020-04" db="EMBL/GenBank/DDBJ databases">
        <authorList>
            <person name="Alioto T."/>
            <person name="Alioto T."/>
            <person name="Gomez Garrido J."/>
        </authorList>
    </citation>
    <scope>NUCLEOTIDE SEQUENCE</scope>
    <source>
        <strain evidence="3">A484AB</strain>
    </source>
</reference>
<comment type="caution">
    <text evidence="3">The sequence shown here is derived from an EMBL/GenBank/DDBJ whole genome shotgun (WGS) entry which is preliminary data.</text>
</comment>
<keyword evidence="4" id="KW-1185">Reference proteome</keyword>
<gene>
    <name evidence="3" type="ORF">PACLA_8A077324</name>
</gene>
<evidence type="ECO:0000313" key="3">
    <source>
        <dbReference type="EMBL" id="CAB4040321.1"/>
    </source>
</evidence>
<feature type="chain" id="PRO_5043590804" evidence="2">
    <location>
        <begin position="20"/>
        <end position="138"/>
    </location>
</feature>